<dbReference type="InterPro" id="IPR047574">
    <property type="entry name" value="AD"/>
</dbReference>
<dbReference type="PANTHER" id="PTHR13542">
    <property type="entry name" value="LSM12 HOMOLOG"/>
    <property type="match status" value="1"/>
</dbReference>
<name>A0ABD2QAC5_9PLAT</name>
<keyword evidence="3" id="KW-1185">Reference proteome</keyword>
<dbReference type="AlphaFoldDB" id="A0ABD2QAC5"/>
<organism evidence="2 3">
    <name type="scientific">Cichlidogyrus casuarinus</name>
    <dbReference type="NCBI Taxonomy" id="1844966"/>
    <lineage>
        <taxon>Eukaryota</taxon>
        <taxon>Metazoa</taxon>
        <taxon>Spiralia</taxon>
        <taxon>Lophotrochozoa</taxon>
        <taxon>Platyhelminthes</taxon>
        <taxon>Monogenea</taxon>
        <taxon>Monopisthocotylea</taxon>
        <taxon>Dactylogyridea</taxon>
        <taxon>Ancyrocephalidae</taxon>
        <taxon>Cichlidogyrus</taxon>
    </lineage>
</organism>
<dbReference type="PROSITE" id="PS52001">
    <property type="entry name" value="AD"/>
    <property type="match status" value="1"/>
</dbReference>
<feature type="domain" description="AD" evidence="1">
    <location>
        <begin position="78"/>
        <end position="178"/>
    </location>
</feature>
<dbReference type="Proteomes" id="UP001626550">
    <property type="component" value="Unassembled WGS sequence"/>
</dbReference>
<evidence type="ECO:0000313" key="2">
    <source>
        <dbReference type="EMBL" id="KAL3315686.1"/>
    </source>
</evidence>
<protein>
    <submittedName>
        <fullName evidence="2">Protein with role in RNA processing</fullName>
    </submittedName>
</protein>
<dbReference type="Pfam" id="PF09793">
    <property type="entry name" value="AD"/>
    <property type="match status" value="1"/>
</dbReference>
<dbReference type="InterPro" id="IPR039683">
    <property type="entry name" value="Lsm12-like"/>
</dbReference>
<proteinExistence type="predicted"/>
<gene>
    <name evidence="2" type="primary">LSM12</name>
    <name evidence="2" type="ORF">Ciccas_005683</name>
</gene>
<sequence>MSQASLKPVKPGSDVQITYNDGIEYRGAVIGWSLEKKLIMLQCKSESRKVNAFDIVILKPELVRDYQVIEEGKDVRQVQINIEKLKNRINRNEQLRKDEISLSKCDEKVRTLFEHLRGIIPDGVRFEDERIILKNTVIEKPYTSENISFRGDISNEKLAKTEKDYVTKVLKKFYSDSNNKA</sequence>
<comment type="caution">
    <text evidence="2">The sequence shown here is derived from an EMBL/GenBank/DDBJ whole genome shotgun (WGS) entry which is preliminary data.</text>
</comment>
<evidence type="ECO:0000313" key="3">
    <source>
        <dbReference type="Proteomes" id="UP001626550"/>
    </source>
</evidence>
<accession>A0ABD2QAC5</accession>
<evidence type="ECO:0000259" key="1">
    <source>
        <dbReference type="PROSITE" id="PS52001"/>
    </source>
</evidence>
<dbReference type="InterPro" id="IPR019181">
    <property type="entry name" value="LSM12_ABD"/>
</dbReference>
<dbReference type="EMBL" id="JBJKFK010000688">
    <property type="protein sequence ID" value="KAL3315686.1"/>
    <property type="molecule type" value="Genomic_DNA"/>
</dbReference>
<reference evidence="2 3" key="1">
    <citation type="submission" date="2024-11" db="EMBL/GenBank/DDBJ databases">
        <title>Adaptive evolution of stress response genes in parasites aligns with host niche diversity.</title>
        <authorList>
            <person name="Hahn C."/>
            <person name="Resl P."/>
        </authorList>
    </citation>
    <scope>NUCLEOTIDE SEQUENCE [LARGE SCALE GENOMIC DNA]</scope>
    <source>
        <strain evidence="2">EGGRZ-B1_66</strain>
        <tissue evidence="2">Body</tissue>
    </source>
</reference>